<accession>A0A9N9VFN8</accession>
<organism evidence="6 7">
    <name type="scientific">Clonostachys rhizophaga</name>
    <dbReference type="NCBI Taxonomy" id="160324"/>
    <lineage>
        <taxon>Eukaryota</taxon>
        <taxon>Fungi</taxon>
        <taxon>Dikarya</taxon>
        <taxon>Ascomycota</taxon>
        <taxon>Pezizomycotina</taxon>
        <taxon>Sordariomycetes</taxon>
        <taxon>Hypocreomycetidae</taxon>
        <taxon>Hypocreales</taxon>
        <taxon>Bionectriaceae</taxon>
        <taxon>Clonostachys</taxon>
    </lineage>
</organism>
<evidence type="ECO:0000256" key="5">
    <source>
        <dbReference type="SAM" id="Phobius"/>
    </source>
</evidence>
<feature type="transmembrane region" description="Helical" evidence="5">
    <location>
        <begin position="118"/>
        <end position="147"/>
    </location>
</feature>
<comment type="subcellular location">
    <subcellularLocation>
        <location evidence="1">Membrane</location>
        <topology evidence="1">Multi-pass membrane protein</topology>
    </subcellularLocation>
</comment>
<dbReference type="InterPro" id="IPR036259">
    <property type="entry name" value="MFS_trans_sf"/>
</dbReference>
<keyword evidence="3 5" id="KW-1133">Transmembrane helix</keyword>
<dbReference type="AlphaFoldDB" id="A0A9N9VFN8"/>
<sequence>MSDSTCRSLALDTSLYLSGWRLHIVIACLFYGSSLIALITFITNIINVALPKISPNFESLQDAACPCMASCTRASAQMSCIRVPTSIFEGQSLDGGAGILQGALSIISQVVPLEKRSLYMGVVTSVFVIAVTAGPVLGGVFTLHITWRWCFCPPLQAQSNTRD</sequence>
<dbReference type="SUPFAM" id="SSF103473">
    <property type="entry name" value="MFS general substrate transporter"/>
    <property type="match status" value="1"/>
</dbReference>
<name>A0A9N9VFN8_9HYPO</name>
<dbReference type="InterPro" id="IPR011701">
    <property type="entry name" value="MFS"/>
</dbReference>
<evidence type="ECO:0008006" key="8">
    <source>
        <dbReference type="Google" id="ProtNLM"/>
    </source>
</evidence>
<dbReference type="Gene3D" id="1.20.1720.10">
    <property type="entry name" value="Multidrug resistance protein D"/>
    <property type="match status" value="1"/>
</dbReference>
<evidence type="ECO:0000313" key="7">
    <source>
        <dbReference type="Proteomes" id="UP000696573"/>
    </source>
</evidence>
<dbReference type="EMBL" id="CABFNQ020000676">
    <property type="protein sequence ID" value="CAH0022473.1"/>
    <property type="molecule type" value="Genomic_DNA"/>
</dbReference>
<dbReference type="PANTHER" id="PTHR23501">
    <property type="entry name" value="MAJOR FACILITATOR SUPERFAMILY"/>
    <property type="match status" value="1"/>
</dbReference>
<evidence type="ECO:0000313" key="6">
    <source>
        <dbReference type="EMBL" id="CAH0022473.1"/>
    </source>
</evidence>
<dbReference type="GO" id="GO:0005886">
    <property type="term" value="C:plasma membrane"/>
    <property type="evidence" value="ECO:0007669"/>
    <property type="project" value="TreeGrafter"/>
</dbReference>
<keyword evidence="2 5" id="KW-0812">Transmembrane</keyword>
<keyword evidence="7" id="KW-1185">Reference proteome</keyword>
<evidence type="ECO:0000256" key="2">
    <source>
        <dbReference type="ARBA" id="ARBA00022692"/>
    </source>
</evidence>
<protein>
    <recommendedName>
        <fullName evidence="8">Major facilitator superfamily (MFS) profile domain-containing protein</fullName>
    </recommendedName>
</protein>
<comment type="caution">
    <text evidence="6">The sequence shown here is derived from an EMBL/GenBank/DDBJ whole genome shotgun (WGS) entry which is preliminary data.</text>
</comment>
<gene>
    <name evidence="6" type="ORF">CRHIZ90672A_00004286</name>
</gene>
<feature type="transmembrane region" description="Helical" evidence="5">
    <location>
        <begin position="20"/>
        <end position="42"/>
    </location>
</feature>
<dbReference type="PANTHER" id="PTHR23501:SF199">
    <property type="entry name" value="MFS EFFLUX TRANSPORTER INPD-RELATED"/>
    <property type="match status" value="1"/>
</dbReference>
<evidence type="ECO:0000256" key="1">
    <source>
        <dbReference type="ARBA" id="ARBA00004141"/>
    </source>
</evidence>
<keyword evidence="4 5" id="KW-0472">Membrane</keyword>
<proteinExistence type="predicted"/>
<reference evidence="6" key="1">
    <citation type="submission" date="2021-10" db="EMBL/GenBank/DDBJ databases">
        <authorList>
            <person name="Piombo E."/>
        </authorList>
    </citation>
    <scope>NUCLEOTIDE SEQUENCE</scope>
</reference>
<dbReference type="OrthoDB" id="10021397at2759"/>
<dbReference type="Proteomes" id="UP000696573">
    <property type="component" value="Unassembled WGS sequence"/>
</dbReference>
<dbReference type="Pfam" id="PF07690">
    <property type="entry name" value="MFS_1"/>
    <property type="match status" value="1"/>
</dbReference>
<dbReference type="GO" id="GO:0022857">
    <property type="term" value="F:transmembrane transporter activity"/>
    <property type="evidence" value="ECO:0007669"/>
    <property type="project" value="InterPro"/>
</dbReference>
<evidence type="ECO:0000256" key="4">
    <source>
        <dbReference type="ARBA" id="ARBA00023136"/>
    </source>
</evidence>
<evidence type="ECO:0000256" key="3">
    <source>
        <dbReference type="ARBA" id="ARBA00022989"/>
    </source>
</evidence>